<evidence type="ECO:0000259" key="4">
    <source>
        <dbReference type="Pfam" id="PF20257"/>
    </source>
</evidence>
<evidence type="ECO:0000256" key="1">
    <source>
        <dbReference type="ARBA" id="ARBA00022691"/>
    </source>
</evidence>
<dbReference type="Pfam" id="PF20257">
    <property type="entry name" value="SAM_HAT_C"/>
    <property type="match status" value="1"/>
</dbReference>
<reference evidence="5 6" key="1">
    <citation type="submission" date="2015-06" db="EMBL/GenBank/DDBJ databases">
        <title>New insights into the roles of widespread benthic archaea in carbon and nitrogen cycling.</title>
        <authorList>
            <person name="Lazar C.S."/>
            <person name="Baker B.J."/>
            <person name="Seitz K.W."/>
            <person name="Hyde A.S."/>
            <person name="Dick G.J."/>
            <person name="Hinrichs K.-U."/>
            <person name="Teske A.P."/>
        </authorList>
    </citation>
    <scope>NUCLEOTIDE SEQUENCE [LARGE SCALE GENOMIC DNA]</scope>
    <source>
        <strain evidence="5">SG8-32-1</strain>
    </source>
</reference>
<dbReference type="PANTHER" id="PTHR35092">
    <property type="entry name" value="CHLORINASE MJ1651"/>
    <property type="match status" value="1"/>
</dbReference>
<organism evidence="5 6">
    <name type="scientific">miscellaneous Crenarchaeota group-1 archaeon SG8-32-1</name>
    <dbReference type="NCBI Taxonomy" id="1685124"/>
    <lineage>
        <taxon>Archaea</taxon>
        <taxon>Candidatus Bathyarchaeota</taxon>
        <taxon>MCG-1</taxon>
    </lineage>
</organism>
<evidence type="ECO:0000313" key="6">
    <source>
        <dbReference type="Proteomes" id="UP000037237"/>
    </source>
</evidence>
<dbReference type="InterPro" id="IPR023228">
    <property type="entry name" value="SAM_OH_AdoTrfase_N_sf"/>
</dbReference>
<dbReference type="Gene3D" id="3.40.50.10790">
    <property type="entry name" value="S-adenosyl-l-methionine hydroxide adenosyltransferase, N-terminal"/>
    <property type="match status" value="1"/>
</dbReference>
<dbReference type="PATRIC" id="fig|1685124.3.peg.760"/>
<dbReference type="PANTHER" id="PTHR35092:SF1">
    <property type="entry name" value="CHLORINASE MJ1651"/>
    <property type="match status" value="1"/>
</dbReference>
<proteinExistence type="inferred from homology"/>
<comment type="similarity">
    <text evidence="2">Belongs to the SAM hydrolase / SAM-dependent halogenase family.</text>
</comment>
<dbReference type="EMBL" id="LFWU01000091">
    <property type="protein sequence ID" value="KON31737.1"/>
    <property type="molecule type" value="Genomic_DNA"/>
</dbReference>
<dbReference type="SUPFAM" id="SSF101852">
    <property type="entry name" value="Bacterial fluorinating enzyme, C-terminal domain"/>
    <property type="match status" value="1"/>
</dbReference>
<dbReference type="InterPro" id="IPR046470">
    <property type="entry name" value="SAM_HAT_C"/>
</dbReference>
<evidence type="ECO:0008006" key="7">
    <source>
        <dbReference type="Google" id="ProtNLM"/>
    </source>
</evidence>
<sequence>MISLLSDFGLKDAYVAEMKAVIITINPLAHLIDITHQIEKFSIRRAAYILASVTPYFPEKTIHLAVVDPGVGTKRRPIIVETKRGLYVGPDNGLLMLAAYNEDIINVYLIDNPKYMLSKVSKTFHGRDIFAPAAAYLTKGVTPSMFGPEIHDYVFPIFAKSRIENGELEGEILHIDDFGNVISNISGEDLEQAGFDERDSLNVKINGKNFNLQFCSAYGNVPVNVPLALIGSCKFLEFAVNQGSCNTLFNARVGDLISVSRNFSN</sequence>
<evidence type="ECO:0000313" key="5">
    <source>
        <dbReference type="EMBL" id="KON31737.1"/>
    </source>
</evidence>
<gene>
    <name evidence="5" type="ORF">AC477_03905</name>
</gene>
<keyword evidence="1" id="KW-0949">S-adenosyl-L-methionine</keyword>
<dbReference type="SUPFAM" id="SSF102522">
    <property type="entry name" value="Bacterial fluorinating enzyme, N-terminal domain"/>
    <property type="match status" value="1"/>
</dbReference>
<dbReference type="InterPro" id="IPR046469">
    <property type="entry name" value="SAM_HAT_N"/>
</dbReference>
<dbReference type="Pfam" id="PF01887">
    <property type="entry name" value="SAM_HAT_N"/>
    <property type="match status" value="1"/>
</dbReference>
<dbReference type="InterPro" id="IPR002747">
    <property type="entry name" value="SAM_OH_AdoTrfase"/>
</dbReference>
<feature type="domain" description="S-adenosyl-l-methionine hydroxide adenosyltransferase C-terminal" evidence="4">
    <location>
        <begin position="170"/>
        <end position="257"/>
    </location>
</feature>
<protein>
    <recommendedName>
        <fullName evidence="7">S-adenosyl-l-methionine hydroxide adenosyltransferase</fullName>
    </recommendedName>
</protein>
<comment type="caution">
    <text evidence="5">The sequence shown here is derived from an EMBL/GenBank/DDBJ whole genome shotgun (WGS) entry which is preliminary data.</text>
</comment>
<evidence type="ECO:0000259" key="3">
    <source>
        <dbReference type="Pfam" id="PF01887"/>
    </source>
</evidence>
<dbReference type="Gene3D" id="2.40.30.90">
    <property type="entry name" value="Bacterial fluorinating enzyme like"/>
    <property type="match status" value="1"/>
</dbReference>
<dbReference type="PIRSF" id="PIRSF006779">
    <property type="entry name" value="UCP006779"/>
    <property type="match status" value="1"/>
</dbReference>
<dbReference type="InterPro" id="IPR023227">
    <property type="entry name" value="SAM_OH_AdoTrfase_C_sf"/>
</dbReference>
<dbReference type="Proteomes" id="UP000037237">
    <property type="component" value="Unassembled WGS sequence"/>
</dbReference>
<name>A0A0M0BT10_9ARCH</name>
<accession>A0A0M0BT10</accession>
<evidence type="ECO:0000256" key="2">
    <source>
        <dbReference type="ARBA" id="ARBA00024035"/>
    </source>
</evidence>
<feature type="domain" description="S-adenosyl-l-methionine hydroxide adenosyltransferase N-terminal" evidence="3">
    <location>
        <begin position="2"/>
        <end position="146"/>
    </location>
</feature>
<dbReference type="AlphaFoldDB" id="A0A0M0BT10"/>